<reference evidence="2 3" key="1">
    <citation type="journal article" date="2014" name="Genome Biol. Evol.">
        <title>Comparative genomics and transcriptomics analyses reveal divergent lifestyle features of nematode endoparasitic fungus Hirsutella minnesotensis.</title>
        <authorList>
            <person name="Lai Y."/>
            <person name="Liu K."/>
            <person name="Zhang X."/>
            <person name="Zhang X."/>
            <person name="Li K."/>
            <person name="Wang N."/>
            <person name="Shu C."/>
            <person name="Wu Y."/>
            <person name="Wang C."/>
            <person name="Bushley K.E."/>
            <person name="Xiang M."/>
            <person name="Liu X."/>
        </authorList>
    </citation>
    <scope>NUCLEOTIDE SEQUENCE [LARGE SCALE GENOMIC DNA]</scope>
    <source>
        <strain evidence="2 3">3608</strain>
    </source>
</reference>
<accession>A0A0F7ZLB5</accession>
<evidence type="ECO:0000313" key="2">
    <source>
        <dbReference type="EMBL" id="KJZ76211.1"/>
    </source>
</evidence>
<evidence type="ECO:0000313" key="3">
    <source>
        <dbReference type="Proteomes" id="UP000054481"/>
    </source>
</evidence>
<gene>
    <name evidence="2" type="ORF">HIM_04293</name>
</gene>
<feature type="region of interest" description="Disordered" evidence="1">
    <location>
        <begin position="181"/>
        <end position="207"/>
    </location>
</feature>
<keyword evidence="3" id="KW-1185">Reference proteome</keyword>
<protein>
    <submittedName>
        <fullName evidence="2">Uncharacterized protein</fullName>
    </submittedName>
</protein>
<sequence>MAFFTLQNELRDLAHQPATGWTMEKVGRLIQDARGEWHNDFYMLHDWGSRTNTFQRNNGVTAWLPAWPCRLGGLRVAPSGDNYRAWEGDYFSGENGQRVWRDGWVVAMQNRDPELANGITRLMMAVRHALKDVAKTQDSFAHRGARQQCLYLLTILVKTVPAAFDKKVAELFKDLPHLVEPNGVSEEQPYAPEEVPPPSVSAGDRTA</sequence>
<organism evidence="2 3">
    <name type="scientific">Hirsutella minnesotensis 3608</name>
    <dbReference type="NCBI Taxonomy" id="1043627"/>
    <lineage>
        <taxon>Eukaryota</taxon>
        <taxon>Fungi</taxon>
        <taxon>Dikarya</taxon>
        <taxon>Ascomycota</taxon>
        <taxon>Pezizomycotina</taxon>
        <taxon>Sordariomycetes</taxon>
        <taxon>Hypocreomycetidae</taxon>
        <taxon>Hypocreales</taxon>
        <taxon>Ophiocordycipitaceae</taxon>
        <taxon>Hirsutella</taxon>
    </lineage>
</organism>
<dbReference type="AlphaFoldDB" id="A0A0F7ZLB5"/>
<name>A0A0F7ZLB5_9HYPO</name>
<dbReference type="Proteomes" id="UP000054481">
    <property type="component" value="Unassembled WGS sequence"/>
</dbReference>
<proteinExistence type="predicted"/>
<dbReference type="EMBL" id="KQ030512">
    <property type="protein sequence ID" value="KJZ76211.1"/>
    <property type="molecule type" value="Genomic_DNA"/>
</dbReference>
<evidence type="ECO:0000256" key="1">
    <source>
        <dbReference type="SAM" id="MobiDB-lite"/>
    </source>
</evidence>